<dbReference type="Proteomes" id="UP000503447">
    <property type="component" value="Chromosome"/>
</dbReference>
<protein>
    <recommendedName>
        <fullName evidence="3">Gamma-glutamylcyclotransferase family protein</fullName>
    </recommendedName>
</protein>
<dbReference type="Pfam" id="PF06094">
    <property type="entry name" value="GGACT"/>
    <property type="match status" value="1"/>
</dbReference>
<name>A0A6M5YZ24_9BACT</name>
<reference evidence="6" key="1">
    <citation type="submission" date="2020-05" db="EMBL/GenBank/DDBJ databases">
        <title>Frigoriglobus tundricola gen. nov., sp. nov., a psychrotolerant cellulolytic planctomycete of the family Gemmataceae with two divergent copies of 16S rRNA gene.</title>
        <authorList>
            <person name="Kulichevskaya I.S."/>
            <person name="Ivanova A.A."/>
            <person name="Naumoff D.G."/>
            <person name="Beletsky A.V."/>
            <person name="Rijpstra W.I.C."/>
            <person name="Sinninghe Damste J.S."/>
            <person name="Mardanov A.V."/>
            <person name="Ravin N.V."/>
            <person name="Dedysh S.N."/>
        </authorList>
    </citation>
    <scope>NUCLEOTIDE SEQUENCE [LARGE SCALE GENOMIC DNA]</scope>
    <source>
        <strain evidence="6">PL17</strain>
    </source>
</reference>
<dbReference type="AlphaFoldDB" id="A0A6M5YZ24"/>
<dbReference type="PANTHER" id="PTHR12510">
    <property type="entry name" value="TROPONIN C-AKIN-1 PROTEIN"/>
    <property type="match status" value="1"/>
</dbReference>
<dbReference type="InterPro" id="IPR036568">
    <property type="entry name" value="GGCT-like_sf"/>
</dbReference>
<organism evidence="5 6">
    <name type="scientific">Frigoriglobus tundricola</name>
    <dbReference type="NCBI Taxonomy" id="2774151"/>
    <lineage>
        <taxon>Bacteria</taxon>
        <taxon>Pseudomonadati</taxon>
        <taxon>Planctomycetota</taxon>
        <taxon>Planctomycetia</taxon>
        <taxon>Gemmatales</taxon>
        <taxon>Gemmataceae</taxon>
        <taxon>Frigoriglobus</taxon>
    </lineage>
</organism>
<feature type="domain" description="Gamma-glutamylcyclotransferase AIG2-like" evidence="4">
    <location>
        <begin position="8"/>
        <end position="109"/>
    </location>
</feature>
<evidence type="ECO:0000256" key="3">
    <source>
        <dbReference type="RuleBase" id="RU367036"/>
    </source>
</evidence>
<evidence type="ECO:0000313" key="5">
    <source>
        <dbReference type="EMBL" id="QJW98162.1"/>
    </source>
</evidence>
<sequence length="119" mass="13127">MTAAKTLLFVYGTLKRGGRNYRLLADQEFVGAAVTAPRYRVIDLGAHPGLVRDAANGLAVHGELFAVNDCCLAELDEFEEVPGPFVRERIEVDGHPEVWAYYLNTPPPKDATSGDRWPL</sequence>
<dbReference type="KEGG" id="ftj:FTUN_5742"/>
<evidence type="ECO:0000313" key="6">
    <source>
        <dbReference type="Proteomes" id="UP000503447"/>
    </source>
</evidence>
<dbReference type="GO" id="GO:0061929">
    <property type="term" value="F:gamma-glutamylaminecyclotransferase activity"/>
    <property type="evidence" value="ECO:0007669"/>
    <property type="project" value="InterPro"/>
</dbReference>
<dbReference type="InterPro" id="IPR009288">
    <property type="entry name" value="AIG2-like_dom"/>
</dbReference>
<dbReference type="RefSeq" id="WP_171473396.1">
    <property type="nucleotide sequence ID" value="NZ_CP053452.2"/>
</dbReference>
<dbReference type="EMBL" id="CP053452">
    <property type="protein sequence ID" value="QJW98162.1"/>
    <property type="molecule type" value="Genomic_DNA"/>
</dbReference>
<proteinExistence type="inferred from homology"/>
<feature type="active site" description="Proton acceptor" evidence="2">
    <location>
        <position position="79"/>
    </location>
</feature>
<accession>A0A6M5YZ24</accession>
<dbReference type="SUPFAM" id="SSF110857">
    <property type="entry name" value="Gamma-glutamyl cyclotransferase-like"/>
    <property type="match status" value="1"/>
</dbReference>
<keyword evidence="6" id="KW-1185">Reference proteome</keyword>
<dbReference type="InterPro" id="IPR039126">
    <property type="entry name" value="GGACT"/>
</dbReference>
<gene>
    <name evidence="5" type="ORF">FTUN_5742</name>
</gene>
<dbReference type="CDD" id="cd06661">
    <property type="entry name" value="GGCT_like"/>
    <property type="match status" value="1"/>
</dbReference>
<dbReference type="InterPro" id="IPR013024">
    <property type="entry name" value="GGCT-like"/>
</dbReference>
<dbReference type="PANTHER" id="PTHR12510:SF4">
    <property type="entry name" value="GAMMA-GLUTAMYLAMINECYCLOTRANSFERASE"/>
    <property type="match status" value="1"/>
</dbReference>
<evidence type="ECO:0000256" key="1">
    <source>
        <dbReference type="ARBA" id="ARBA00008861"/>
    </source>
</evidence>
<dbReference type="Gene3D" id="3.10.490.10">
    <property type="entry name" value="Gamma-glutamyl cyclotransferase-like"/>
    <property type="match status" value="1"/>
</dbReference>
<evidence type="ECO:0000259" key="4">
    <source>
        <dbReference type="Pfam" id="PF06094"/>
    </source>
</evidence>
<comment type="similarity">
    <text evidence="1 3">Belongs to the gamma-glutamylcyclotransferase family.</text>
</comment>
<evidence type="ECO:0000256" key="2">
    <source>
        <dbReference type="PIRSR" id="PIRSR639126-1"/>
    </source>
</evidence>
<dbReference type="GO" id="GO:0005829">
    <property type="term" value="C:cytosol"/>
    <property type="evidence" value="ECO:0007669"/>
    <property type="project" value="TreeGrafter"/>
</dbReference>